<keyword evidence="4" id="KW-0547">Nucleotide-binding</keyword>
<dbReference type="GO" id="GO:0036064">
    <property type="term" value="C:ciliary basal body"/>
    <property type="evidence" value="ECO:0007669"/>
    <property type="project" value="TreeGrafter"/>
</dbReference>
<keyword evidence="3" id="KW-0493">Microtubule</keyword>
<dbReference type="GO" id="GO:0070740">
    <property type="term" value="F:tubulin-glutamic acid ligase activity"/>
    <property type="evidence" value="ECO:0007669"/>
    <property type="project" value="TreeGrafter"/>
</dbReference>
<evidence type="ECO:0000256" key="1">
    <source>
        <dbReference type="ARBA" id="ARBA00006820"/>
    </source>
</evidence>
<dbReference type="RefSeq" id="XP_022087307.1">
    <property type="nucleotide sequence ID" value="XM_022231615.1"/>
</dbReference>
<dbReference type="OrthoDB" id="202825at2759"/>
<gene>
    <name evidence="8 9 10 11 12 13" type="primary">LOC110977456</name>
</gene>
<feature type="compositionally biased region" description="Basic residues" evidence="6">
    <location>
        <begin position="28"/>
        <end position="37"/>
    </location>
</feature>
<keyword evidence="7" id="KW-1185">Reference proteome</keyword>
<sequence length="874" mass="99599">MSGALSDKKSSSMDGGQEEDEDKQKTIQPKKKVKKKRTPVGINVTLTKYEVVRSVALKFGVHSTKEDDQNCFLFWSDTAPPSEQISQLKSYQRINHFPGMGEICRKDSLARNMAKMVRAHPDEYNFVPRTWIFPSEYNSFQNYFQDLKKRKKHRTFIVKPANGSMGNGISLYRNGERIPPTEMTIVQEYLDKPFLLEGYKFDLRVYVLILSCDPLRIFLFNDGLVRMSTEKYCNPNDSNVDQLYMHLTNYSINKKSGNFERSEDVNTGSKRSIKFLNEYLRKNDYDVTLMWKKIADVIIKTMIVAEPHVLHSYRMCRPGQSSGGDSCCFEILGFDIMLDRKLKPWLIEINRAPSFGTDEKIDFDIKNGVLTDTFRLLNMKQSDKRKGLAAQKAEAQKRLFRPAKRPGVEVSEEDKQKAAVEKRKQELREKLAQVRRDGAREDNENRNMGAFRRIYPPLDKLSQDRYYTLLTDAFQLFLSGRAAALQRDALNTYNTSLREEEILDMLQQCDTSAGALGMATRGPKPLSSMPSSADQVVEDEEEEYDESTSCELSLADSTHESLSSTNSAHSGQHPPPRPSRSLSRATQASPTLKQRPRPQSAKGLRSRPRPPSAVKTPSGARSHSLTRPMSSVNRKLSGMSLSQAMDEALATAAAKEREEEITKRTLNALNDMRIKFPGKTDEEAEWILSQIQENWKFHKPRIASYWLVKLDSIKRRKVIDIVRTNVRALLQRTWHANDVDNLRLFRIFARVFNRLLWSHGQGLWNCFSSTGNSWEMIFSKSSDVISSSEMSCCRRIVQLCQDCLLIVYQFAAEAKGQGAPVAMGDGPVQRPIQPRPSSLRRSTGTWNKAGSPTVMTPISQRMSRLYPSMSVDNL</sequence>
<protein>
    <submittedName>
        <fullName evidence="8 9">Tubulin polyglutamylase TTLL7-like</fullName>
    </submittedName>
</protein>
<name>A0A8B7Y438_ACAPL</name>
<evidence type="ECO:0000313" key="12">
    <source>
        <dbReference type="RefSeq" id="XP_022087308.1"/>
    </source>
</evidence>
<dbReference type="FunFam" id="3.30.470.20:FF:000009">
    <property type="entry name" value="tubulin polyglutamylase TTLL5 isoform X1"/>
    <property type="match status" value="1"/>
</dbReference>
<feature type="compositionally biased region" description="Polar residues" evidence="6">
    <location>
        <begin position="835"/>
        <end position="853"/>
    </location>
</feature>
<dbReference type="GeneID" id="110977456"/>
<keyword evidence="5" id="KW-0067">ATP-binding</keyword>
<proteinExistence type="inferred from homology"/>
<feature type="compositionally biased region" description="Basic and acidic residues" evidence="6">
    <location>
        <begin position="413"/>
        <end position="423"/>
    </location>
</feature>
<dbReference type="AlphaFoldDB" id="A0A8B7Y438"/>
<dbReference type="PROSITE" id="PS51221">
    <property type="entry name" value="TTL"/>
    <property type="match status" value="1"/>
</dbReference>
<comment type="similarity">
    <text evidence="1">Belongs to the tubulin--tyrosine ligase family.</text>
</comment>
<feature type="region of interest" description="Disordered" evidence="6">
    <location>
        <begin position="516"/>
        <end position="633"/>
    </location>
</feature>
<dbReference type="InterPro" id="IPR004344">
    <property type="entry name" value="TTL/TTLL_fam"/>
</dbReference>
<evidence type="ECO:0000313" key="9">
    <source>
        <dbReference type="RefSeq" id="XP_022087304.1"/>
    </source>
</evidence>
<reference evidence="8 9" key="1">
    <citation type="submission" date="2025-04" db="UniProtKB">
        <authorList>
            <consortium name="RefSeq"/>
        </authorList>
    </citation>
    <scope>IDENTIFICATION</scope>
</reference>
<dbReference type="OMA" id="MNCCRRI"/>
<feature type="region of interest" description="Disordered" evidence="6">
    <location>
        <begin position="822"/>
        <end position="853"/>
    </location>
</feature>
<evidence type="ECO:0000313" key="13">
    <source>
        <dbReference type="RefSeq" id="XP_022087309.1"/>
    </source>
</evidence>
<evidence type="ECO:0000256" key="2">
    <source>
        <dbReference type="ARBA" id="ARBA00022598"/>
    </source>
</evidence>
<dbReference type="CTD" id="79739"/>
<keyword evidence="2" id="KW-0436">Ligase</keyword>
<dbReference type="GO" id="GO:0000226">
    <property type="term" value="P:microtubule cytoskeleton organization"/>
    <property type="evidence" value="ECO:0007669"/>
    <property type="project" value="TreeGrafter"/>
</dbReference>
<dbReference type="GO" id="GO:0005874">
    <property type="term" value="C:microtubule"/>
    <property type="evidence" value="ECO:0007669"/>
    <property type="project" value="UniProtKB-KW"/>
</dbReference>
<dbReference type="RefSeq" id="XP_022087303.1">
    <property type="nucleotide sequence ID" value="XM_022231611.1"/>
</dbReference>
<dbReference type="RefSeq" id="XP_022087309.1">
    <property type="nucleotide sequence ID" value="XM_022231617.1"/>
</dbReference>
<dbReference type="SUPFAM" id="SSF56059">
    <property type="entry name" value="Glutathione synthetase ATP-binding domain-like"/>
    <property type="match status" value="1"/>
</dbReference>
<dbReference type="KEGG" id="aplc:110977456"/>
<organism evidence="7 11">
    <name type="scientific">Acanthaster planci</name>
    <name type="common">Crown-of-thorns starfish</name>
    <dbReference type="NCBI Taxonomy" id="133434"/>
    <lineage>
        <taxon>Eukaryota</taxon>
        <taxon>Metazoa</taxon>
        <taxon>Echinodermata</taxon>
        <taxon>Eleutherozoa</taxon>
        <taxon>Asterozoa</taxon>
        <taxon>Asteroidea</taxon>
        <taxon>Valvatacea</taxon>
        <taxon>Valvatida</taxon>
        <taxon>Acanthasteridae</taxon>
        <taxon>Acanthaster</taxon>
    </lineage>
</organism>
<dbReference type="Gene3D" id="3.30.470.20">
    <property type="entry name" value="ATP-grasp fold, B domain"/>
    <property type="match status" value="1"/>
</dbReference>
<dbReference type="RefSeq" id="XP_022087304.1">
    <property type="nucleotide sequence ID" value="XM_022231612.1"/>
</dbReference>
<feature type="compositionally biased region" description="Polar residues" evidence="6">
    <location>
        <begin position="619"/>
        <end position="633"/>
    </location>
</feature>
<dbReference type="RefSeq" id="XP_022087308.1">
    <property type="nucleotide sequence ID" value="XM_022231616.1"/>
</dbReference>
<dbReference type="GO" id="GO:0005524">
    <property type="term" value="F:ATP binding"/>
    <property type="evidence" value="ECO:0007669"/>
    <property type="project" value="UniProtKB-KW"/>
</dbReference>
<evidence type="ECO:0000256" key="6">
    <source>
        <dbReference type="SAM" id="MobiDB-lite"/>
    </source>
</evidence>
<feature type="compositionally biased region" description="Basic and acidic residues" evidence="6">
    <location>
        <begin position="1"/>
        <end position="11"/>
    </location>
</feature>
<evidence type="ECO:0000256" key="5">
    <source>
        <dbReference type="ARBA" id="ARBA00022840"/>
    </source>
</evidence>
<evidence type="ECO:0000313" key="11">
    <source>
        <dbReference type="RefSeq" id="XP_022087307.1"/>
    </source>
</evidence>
<dbReference type="PANTHER" id="PTHR12241">
    <property type="entry name" value="TUBULIN POLYGLUTAMYLASE"/>
    <property type="match status" value="1"/>
</dbReference>
<accession>A0A8B7Y438</accession>
<evidence type="ECO:0000313" key="8">
    <source>
        <dbReference type="RefSeq" id="XP_022087303.1"/>
    </source>
</evidence>
<evidence type="ECO:0000313" key="7">
    <source>
        <dbReference type="Proteomes" id="UP000694845"/>
    </source>
</evidence>
<evidence type="ECO:0000256" key="3">
    <source>
        <dbReference type="ARBA" id="ARBA00022701"/>
    </source>
</evidence>
<evidence type="ECO:0000256" key="4">
    <source>
        <dbReference type="ARBA" id="ARBA00022741"/>
    </source>
</evidence>
<evidence type="ECO:0000313" key="10">
    <source>
        <dbReference type="RefSeq" id="XP_022087306.1"/>
    </source>
</evidence>
<feature type="compositionally biased region" description="Acidic residues" evidence="6">
    <location>
        <begin position="536"/>
        <end position="548"/>
    </location>
</feature>
<dbReference type="RefSeq" id="XP_022087306.1">
    <property type="nucleotide sequence ID" value="XM_022231614.1"/>
</dbReference>
<feature type="region of interest" description="Disordered" evidence="6">
    <location>
        <begin position="404"/>
        <end position="423"/>
    </location>
</feature>
<feature type="region of interest" description="Disordered" evidence="6">
    <location>
        <begin position="1"/>
        <end position="37"/>
    </location>
</feature>
<dbReference type="GO" id="GO:0015631">
    <property type="term" value="F:tubulin binding"/>
    <property type="evidence" value="ECO:0007669"/>
    <property type="project" value="TreeGrafter"/>
</dbReference>
<feature type="compositionally biased region" description="Polar residues" evidence="6">
    <location>
        <begin position="560"/>
        <end position="570"/>
    </location>
</feature>
<dbReference type="Pfam" id="PF03133">
    <property type="entry name" value="TTL"/>
    <property type="match status" value="1"/>
</dbReference>
<dbReference type="Proteomes" id="UP000694845">
    <property type="component" value="Unplaced"/>
</dbReference>
<dbReference type="PANTHER" id="PTHR12241:SF147">
    <property type="entry name" value="TUBULIN POLYGLUTAMYLASE TTLL7"/>
    <property type="match status" value="1"/>
</dbReference>